<comment type="cofactor">
    <cofactor evidence="1">
        <name>Zn(2+)</name>
        <dbReference type="ChEBI" id="CHEBI:29105"/>
    </cofactor>
</comment>
<gene>
    <name evidence="9" type="ORF">K489DRAFT_385489</name>
</gene>
<organism evidence="9">
    <name type="scientific">Dissoconium aciculare CBS 342.82</name>
    <dbReference type="NCBI Taxonomy" id="1314786"/>
    <lineage>
        <taxon>Eukaryota</taxon>
        <taxon>Fungi</taxon>
        <taxon>Dikarya</taxon>
        <taxon>Ascomycota</taxon>
        <taxon>Pezizomycotina</taxon>
        <taxon>Dothideomycetes</taxon>
        <taxon>Dothideomycetidae</taxon>
        <taxon>Mycosphaerellales</taxon>
        <taxon>Dissoconiaceae</taxon>
        <taxon>Dissoconium</taxon>
    </lineage>
</organism>
<dbReference type="Proteomes" id="UP000504637">
    <property type="component" value="Unplaced"/>
</dbReference>
<dbReference type="GeneID" id="54363914"/>
<evidence type="ECO:0000256" key="2">
    <source>
        <dbReference type="ARBA" id="ARBA00008072"/>
    </source>
</evidence>
<dbReference type="AlphaFoldDB" id="A0A6J3LT67"/>
<sequence>MSEEIPKTHKALIYDEPGKISLKVVDLPTPEPGPGEVLVKVLHSGVCHSDLGVMTNRWAGLPFPTQAGQVGGHEGSCKVVKLGPGTEASGIKIGDRVGIKWIAGTCDTCPACLVGEDGVCFKQRVSGFYTPGTFQQYLVSDARYVTPIPESLPSDMAAPLLCGGITALSAIKKSGAQAGDWVALLGAGGGVGHLAVQLASKAYGLRVIGVDAGSKKNLVMESGAEVFLDHTQCKAEEEVLKATGGLGAKAVIVLTGANAAYASAMGMLSFGGTLVVVGVPEGELKPIATAFPGIIVAKAQKIVGVAVGNRKDAIETLQFAERGLVKTHFETCKMEEMTSVFERMEKGELQGRVVLDMSA</sequence>
<reference evidence="9" key="2">
    <citation type="submission" date="2020-04" db="EMBL/GenBank/DDBJ databases">
        <authorList>
            <consortium name="NCBI Genome Project"/>
        </authorList>
    </citation>
    <scope>NUCLEOTIDE SEQUENCE</scope>
    <source>
        <strain evidence="9">CBS 342.82</strain>
    </source>
</reference>
<dbReference type="FunFam" id="3.40.50.720:FF:000039">
    <property type="entry name" value="Alcohol dehydrogenase AdhP"/>
    <property type="match status" value="1"/>
</dbReference>
<comment type="similarity">
    <text evidence="2">Belongs to the zinc-containing alcohol dehydrogenase family.</text>
</comment>
<dbReference type="Pfam" id="PF08240">
    <property type="entry name" value="ADH_N"/>
    <property type="match status" value="1"/>
</dbReference>
<dbReference type="GO" id="GO:0005737">
    <property type="term" value="C:cytoplasm"/>
    <property type="evidence" value="ECO:0007669"/>
    <property type="project" value="TreeGrafter"/>
</dbReference>
<evidence type="ECO:0000313" key="9">
    <source>
        <dbReference type="RefSeq" id="XP_033454843.1"/>
    </source>
</evidence>
<feature type="domain" description="Enoyl reductase (ER)" evidence="7">
    <location>
        <begin position="19"/>
        <end position="355"/>
    </location>
</feature>
<reference evidence="9" key="3">
    <citation type="submission" date="2025-08" db="UniProtKB">
        <authorList>
            <consortium name="RefSeq"/>
        </authorList>
    </citation>
    <scope>IDENTIFICATION</scope>
    <source>
        <strain evidence="9">CBS 342.82</strain>
    </source>
</reference>
<dbReference type="SUPFAM" id="SSF51735">
    <property type="entry name" value="NAD(P)-binding Rossmann-fold domains"/>
    <property type="match status" value="1"/>
</dbReference>
<proteinExistence type="inferred from homology"/>
<dbReference type="Gene3D" id="3.90.180.10">
    <property type="entry name" value="Medium-chain alcohol dehydrogenases, catalytic domain"/>
    <property type="match status" value="1"/>
</dbReference>
<keyword evidence="8" id="KW-1185">Reference proteome</keyword>
<dbReference type="SUPFAM" id="SSF50129">
    <property type="entry name" value="GroES-like"/>
    <property type="match status" value="1"/>
</dbReference>
<dbReference type="InterPro" id="IPR013154">
    <property type="entry name" value="ADH-like_N"/>
</dbReference>
<dbReference type="InterPro" id="IPR020843">
    <property type="entry name" value="ER"/>
</dbReference>
<dbReference type="RefSeq" id="XP_033454843.1">
    <property type="nucleotide sequence ID" value="XM_033606114.1"/>
</dbReference>
<keyword evidence="4" id="KW-0862">Zinc</keyword>
<dbReference type="OrthoDB" id="1879366at2759"/>
<evidence type="ECO:0000313" key="8">
    <source>
        <dbReference type="Proteomes" id="UP000504637"/>
    </source>
</evidence>
<dbReference type="GO" id="GO:0004022">
    <property type="term" value="F:alcohol dehydrogenase (NAD+) activity"/>
    <property type="evidence" value="ECO:0007669"/>
    <property type="project" value="TreeGrafter"/>
</dbReference>
<evidence type="ECO:0000259" key="7">
    <source>
        <dbReference type="SMART" id="SM00829"/>
    </source>
</evidence>
<evidence type="ECO:0000256" key="5">
    <source>
        <dbReference type="ARBA" id="ARBA00023002"/>
    </source>
</evidence>
<keyword evidence="3" id="KW-0479">Metal-binding</keyword>
<dbReference type="InterPro" id="IPR011032">
    <property type="entry name" value="GroES-like_sf"/>
</dbReference>
<name>A0A6J3LT67_9PEZI</name>
<evidence type="ECO:0000256" key="4">
    <source>
        <dbReference type="ARBA" id="ARBA00022833"/>
    </source>
</evidence>
<dbReference type="CDD" id="cd08297">
    <property type="entry name" value="CAD3"/>
    <property type="match status" value="1"/>
</dbReference>
<evidence type="ECO:0000256" key="6">
    <source>
        <dbReference type="ARBA" id="ARBA00023027"/>
    </source>
</evidence>
<dbReference type="GO" id="GO:0046872">
    <property type="term" value="F:metal ion binding"/>
    <property type="evidence" value="ECO:0007669"/>
    <property type="project" value="UniProtKB-KW"/>
</dbReference>
<keyword evidence="6" id="KW-0520">NAD</keyword>
<dbReference type="PANTHER" id="PTHR42940:SF5">
    <property type="entry name" value="ALCOHOL DEHYDROGENASE 2"/>
    <property type="match status" value="1"/>
</dbReference>
<dbReference type="Pfam" id="PF00107">
    <property type="entry name" value="ADH_zinc_N"/>
    <property type="match status" value="1"/>
</dbReference>
<accession>A0A6J3LT67</accession>
<evidence type="ECO:0000256" key="3">
    <source>
        <dbReference type="ARBA" id="ARBA00022723"/>
    </source>
</evidence>
<dbReference type="SMART" id="SM00829">
    <property type="entry name" value="PKS_ER"/>
    <property type="match status" value="1"/>
</dbReference>
<dbReference type="InterPro" id="IPR013149">
    <property type="entry name" value="ADH-like_C"/>
</dbReference>
<dbReference type="Gene3D" id="3.40.50.720">
    <property type="entry name" value="NAD(P)-binding Rossmann-like Domain"/>
    <property type="match status" value="1"/>
</dbReference>
<reference evidence="9" key="1">
    <citation type="submission" date="2020-01" db="EMBL/GenBank/DDBJ databases">
        <authorList>
            <consortium name="DOE Joint Genome Institute"/>
            <person name="Haridas S."/>
            <person name="Albert R."/>
            <person name="Binder M."/>
            <person name="Bloem J."/>
            <person name="Labutti K."/>
            <person name="Salamov A."/>
            <person name="Andreopoulos B."/>
            <person name="Baker S.E."/>
            <person name="Barry K."/>
            <person name="Bills G."/>
            <person name="Bluhm B.H."/>
            <person name="Cannon C."/>
            <person name="Castanera R."/>
            <person name="Culley D.E."/>
            <person name="Daum C."/>
            <person name="Ezra D."/>
            <person name="Gonzalez J.B."/>
            <person name="Henrissat B."/>
            <person name="Kuo A."/>
            <person name="Liang C."/>
            <person name="Lipzen A."/>
            <person name="Lutzoni F."/>
            <person name="Magnuson J."/>
            <person name="Mondo S."/>
            <person name="Nolan M."/>
            <person name="Ohm R."/>
            <person name="Pangilinan J."/>
            <person name="Park H.-J."/>
            <person name="Ramirez L."/>
            <person name="Alfaro M."/>
            <person name="Sun H."/>
            <person name="Tritt A."/>
            <person name="Yoshinaga Y."/>
            <person name="Zwiers L.-H."/>
            <person name="Turgeon B.G."/>
            <person name="Goodwin S.B."/>
            <person name="Spatafora J.W."/>
            <person name="Crous P.W."/>
            <person name="Grigoriev I.V."/>
        </authorList>
    </citation>
    <scope>NUCLEOTIDE SEQUENCE</scope>
    <source>
        <strain evidence="9">CBS 342.82</strain>
    </source>
</reference>
<protein>
    <submittedName>
        <fullName evidence="9">GroES-like protein</fullName>
    </submittedName>
</protein>
<keyword evidence="5" id="KW-0560">Oxidoreductase</keyword>
<dbReference type="PANTHER" id="PTHR42940">
    <property type="entry name" value="ALCOHOL DEHYDROGENASE 1-RELATED"/>
    <property type="match status" value="1"/>
</dbReference>
<evidence type="ECO:0000256" key="1">
    <source>
        <dbReference type="ARBA" id="ARBA00001947"/>
    </source>
</evidence>
<dbReference type="InterPro" id="IPR036291">
    <property type="entry name" value="NAD(P)-bd_dom_sf"/>
</dbReference>